<dbReference type="EMBL" id="CP001712">
    <property type="protein sequence ID" value="EAR15494.1"/>
    <property type="molecule type" value="Genomic_DNA"/>
</dbReference>
<dbReference type="HOGENOM" id="CLU_3172691_0_0_10"/>
<proteinExistence type="predicted"/>
<reference evidence="2 3" key="1">
    <citation type="journal article" date="2009" name="J. Bacteriol.">
        <title>Complete genome sequence of Robiginitalea biformata HTCC2501.</title>
        <authorList>
            <person name="Oh H.M."/>
            <person name="Giovannoni S.J."/>
            <person name="Lee K."/>
            <person name="Ferriera S."/>
            <person name="Johnson J."/>
            <person name="Cho J.C."/>
        </authorList>
    </citation>
    <scope>NUCLEOTIDE SEQUENCE [LARGE SCALE GENOMIC DNA]</scope>
    <source>
        <strain evidence="3">ATCC BAA-864 / HTCC2501 / KCTC 12146</strain>
    </source>
</reference>
<evidence type="ECO:0000313" key="3">
    <source>
        <dbReference type="Proteomes" id="UP000009049"/>
    </source>
</evidence>
<dbReference type="Proteomes" id="UP000009049">
    <property type="component" value="Chromosome"/>
</dbReference>
<protein>
    <submittedName>
        <fullName evidence="2">Uncharacterized protein</fullName>
    </submittedName>
</protein>
<keyword evidence="3" id="KW-1185">Reference proteome</keyword>
<evidence type="ECO:0000313" key="2">
    <source>
        <dbReference type="EMBL" id="EAR15494.1"/>
    </source>
</evidence>
<feature type="region of interest" description="Disordered" evidence="1">
    <location>
        <begin position="1"/>
        <end position="47"/>
    </location>
</feature>
<dbReference type="AlphaFoldDB" id="A4CKU5"/>
<dbReference type="KEGG" id="rbi:RB2501_14239"/>
<gene>
    <name evidence="2" type="ordered locus">RB2501_14239</name>
</gene>
<accession>A4CKU5</accession>
<organism evidence="2 3">
    <name type="scientific">Robiginitalea biformata (strain ATCC BAA-864 / DSM 15991 / KCTC 12146 / HTCC2501)</name>
    <dbReference type="NCBI Taxonomy" id="313596"/>
    <lineage>
        <taxon>Bacteria</taxon>
        <taxon>Pseudomonadati</taxon>
        <taxon>Bacteroidota</taxon>
        <taxon>Flavobacteriia</taxon>
        <taxon>Flavobacteriales</taxon>
        <taxon>Flavobacteriaceae</taxon>
        <taxon>Robiginitalea</taxon>
    </lineage>
</organism>
<feature type="compositionally biased region" description="Basic and acidic residues" evidence="1">
    <location>
        <begin position="21"/>
        <end position="31"/>
    </location>
</feature>
<name>A4CKU5_ROBBH</name>
<sequence>MTYFYPRKHGTQDSIHTAGSRADHRPREFSETQHPLPEPMRTAGPNG</sequence>
<evidence type="ECO:0000256" key="1">
    <source>
        <dbReference type="SAM" id="MobiDB-lite"/>
    </source>
</evidence>